<comment type="caution">
    <text evidence="7">The sequence shown here is derived from an EMBL/GenBank/DDBJ whole genome shotgun (WGS) entry which is preliminary data.</text>
</comment>
<dbReference type="RefSeq" id="WP_253768363.1">
    <property type="nucleotide sequence ID" value="NZ_JAMTCK010000003.1"/>
</dbReference>
<sequence length="659" mass="67774">MSILRIAANELRRITAGRLPKLAVAALVLVPLLYGSLYVYANWDPYGSLSSVPAAVVNEDAGAQAEDGQRLDAGKDVVAELRSSDTFDWHEVSAQEAESGVRDGRFTFAMTIPSDFSSALLSANDFQPRQGTLVLTTNDANNYLGSTIADQAVKQVRSALASRVGAQAADKLLVGFSTIHQKTADAAQGATQLADGAAKAKDGTVSLAEGQQRLLDGAQQLVDGTAQAASGAGQLSTGLATLRDKTASLPDQASQLAKGASQVAAGNAQLAQTGEQVAGASQQLVNNLDKVNGELAGRLRQAGLSEDDITKVLQSLGQLRQPIDDANGKVQSVAGQLRTLANGAGQVSDGAAKLAAAAPQLSSAVDQAADAAGKLASGTGKLHDGAVTLRDGERTAVGGATELRDGAAKLADGSSKLAEGLNQGVQDIPNPDDATRKATADTIGDPVAVKEVGEADAGPYGAGLAPFFLGLATWIGAFVLFLLVRPLSRRALTNGAAGWRVALGGWLPPALLGVAQVVVMYAVITLVVGIHPVHPLGTLGLLLLTSLTFVAILHALNAALGAVGKFLGLVILILQLISAGGTFPWQTLPEPLHPLHQVLPMGYVVDGLRHLIYGGALTSLGQDALVLVAYLVGALALSTAAAYRQRVWTPSRLKPELVL</sequence>
<feature type="transmembrane region" description="Helical" evidence="5">
    <location>
        <begin position="624"/>
        <end position="643"/>
    </location>
</feature>
<protein>
    <submittedName>
        <fullName evidence="7">Membrane protein</fullName>
    </submittedName>
</protein>
<proteinExistence type="predicted"/>
<evidence type="ECO:0000313" key="7">
    <source>
        <dbReference type="EMBL" id="MCP2164575.1"/>
    </source>
</evidence>
<dbReference type="InterPro" id="IPR023908">
    <property type="entry name" value="xxxLxxG_rpt"/>
</dbReference>
<dbReference type="NCBIfam" id="TIGR03062">
    <property type="entry name" value="pip_yhgE_Cterm"/>
    <property type="match status" value="1"/>
</dbReference>
<comment type="subcellular location">
    <subcellularLocation>
        <location evidence="1">Membrane</location>
        <topology evidence="1">Multi-pass membrane protein</topology>
    </subcellularLocation>
</comment>
<dbReference type="Gene3D" id="1.10.287.950">
    <property type="entry name" value="Methyl-accepting chemotaxis protein"/>
    <property type="match status" value="1"/>
</dbReference>
<evidence type="ECO:0000256" key="4">
    <source>
        <dbReference type="ARBA" id="ARBA00023136"/>
    </source>
</evidence>
<keyword evidence="2 5" id="KW-0812">Transmembrane</keyword>
<organism evidence="7 8">
    <name type="scientific">Goodfellowiella coeruleoviolacea</name>
    <dbReference type="NCBI Taxonomy" id="334858"/>
    <lineage>
        <taxon>Bacteria</taxon>
        <taxon>Bacillati</taxon>
        <taxon>Actinomycetota</taxon>
        <taxon>Actinomycetes</taxon>
        <taxon>Pseudonocardiales</taxon>
        <taxon>Pseudonocardiaceae</taxon>
        <taxon>Goodfellowiella</taxon>
    </lineage>
</organism>
<evidence type="ECO:0000256" key="5">
    <source>
        <dbReference type="SAM" id="Phobius"/>
    </source>
</evidence>
<evidence type="ECO:0000256" key="2">
    <source>
        <dbReference type="ARBA" id="ARBA00022692"/>
    </source>
</evidence>
<feature type="domain" description="ABC-2 type transporter transmembrane" evidence="6">
    <location>
        <begin position="464"/>
        <end position="638"/>
    </location>
</feature>
<evidence type="ECO:0000256" key="1">
    <source>
        <dbReference type="ARBA" id="ARBA00004141"/>
    </source>
</evidence>
<keyword evidence="3 5" id="KW-1133">Transmembrane helix</keyword>
<dbReference type="PANTHER" id="PTHR43077:SF5">
    <property type="entry name" value="PHAGE INFECTION PROTEIN"/>
    <property type="match status" value="1"/>
</dbReference>
<gene>
    <name evidence="7" type="ORF">LX83_001415</name>
</gene>
<evidence type="ECO:0000313" key="8">
    <source>
        <dbReference type="Proteomes" id="UP001206128"/>
    </source>
</evidence>
<dbReference type="Gene3D" id="3.40.1710.10">
    <property type="entry name" value="abc type-2 transporter like domain"/>
    <property type="match status" value="1"/>
</dbReference>
<dbReference type="AlphaFoldDB" id="A0AAE3GAK9"/>
<reference evidence="7" key="1">
    <citation type="submission" date="2022-06" db="EMBL/GenBank/DDBJ databases">
        <title>Genomic Encyclopedia of Archaeal and Bacterial Type Strains, Phase II (KMG-II): from individual species to whole genera.</title>
        <authorList>
            <person name="Goeker M."/>
        </authorList>
    </citation>
    <scope>NUCLEOTIDE SEQUENCE</scope>
    <source>
        <strain evidence="7">DSM 43935</strain>
    </source>
</reference>
<dbReference type="NCBIfam" id="TIGR03057">
    <property type="entry name" value="xxxLxxG_by_4"/>
    <property type="match status" value="4"/>
</dbReference>
<dbReference type="InterPro" id="IPR013525">
    <property type="entry name" value="ABC2_TM"/>
</dbReference>
<accession>A0AAE3GAK9</accession>
<dbReference type="GO" id="GO:0016020">
    <property type="term" value="C:membrane"/>
    <property type="evidence" value="ECO:0007669"/>
    <property type="project" value="UniProtKB-SubCell"/>
</dbReference>
<dbReference type="Proteomes" id="UP001206128">
    <property type="component" value="Unassembled WGS sequence"/>
</dbReference>
<name>A0AAE3GAK9_9PSEU</name>
<keyword evidence="4 5" id="KW-0472">Membrane</keyword>
<feature type="transmembrane region" description="Helical" evidence="5">
    <location>
        <begin position="536"/>
        <end position="559"/>
    </location>
</feature>
<dbReference type="NCBIfam" id="TIGR03061">
    <property type="entry name" value="pip_yhgE_Nterm"/>
    <property type="match status" value="1"/>
</dbReference>
<dbReference type="InterPro" id="IPR051328">
    <property type="entry name" value="T7SS_ABC-Transporter"/>
</dbReference>
<dbReference type="InterPro" id="IPR017500">
    <property type="entry name" value="Phage_infect_YhgE_N"/>
</dbReference>
<dbReference type="Pfam" id="PF12698">
    <property type="entry name" value="ABC2_membrane_3"/>
    <property type="match status" value="2"/>
</dbReference>
<feature type="domain" description="ABC-2 type transporter transmembrane" evidence="6">
    <location>
        <begin position="28"/>
        <end position="161"/>
    </location>
</feature>
<feature type="transmembrane region" description="Helical" evidence="5">
    <location>
        <begin position="505"/>
        <end position="530"/>
    </location>
</feature>
<dbReference type="InterPro" id="IPR017501">
    <property type="entry name" value="Phage_infect_YhgE_C"/>
</dbReference>
<dbReference type="PANTHER" id="PTHR43077">
    <property type="entry name" value="TRANSPORT PERMEASE YVFS-RELATED"/>
    <property type="match status" value="1"/>
</dbReference>
<dbReference type="EMBL" id="JAMTCK010000003">
    <property type="protein sequence ID" value="MCP2164575.1"/>
    <property type="molecule type" value="Genomic_DNA"/>
</dbReference>
<evidence type="ECO:0000259" key="6">
    <source>
        <dbReference type="Pfam" id="PF12698"/>
    </source>
</evidence>
<feature type="transmembrane region" description="Helical" evidence="5">
    <location>
        <begin position="464"/>
        <end position="484"/>
    </location>
</feature>
<dbReference type="GO" id="GO:0140359">
    <property type="term" value="F:ABC-type transporter activity"/>
    <property type="evidence" value="ECO:0007669"/>
    <property type="project" value="InterPro"/>
</dbReference>
<dbReference type="SUPFAM" id="SSF58104">
    <property type="entry name" value="Methyl-accepting chemotaxis protein (MCP) signaling domain"/>
    <property type="match status" value="1"/>
</dbReference>
<evidence type="ECO:0000256" key="3">
    <source>
        <dbReference type="ARBA" id="ARBA00022989"/>
    </source>
</evidence>
<feature type="transmembrane region" description="Helical" evidence="5">
    <location>
        <begin position="566"/>
        <end position="585"/>
    </location>
</feature>
<keyword evidence="8" id="KW-1185">Reference proteome</keyword>